<keyword evidence="10" id="KW-1185">Reference proteome</keyword>
<evidence type="ECO:0000313" key="10">
    <source>
        <dbReference type="Proteomes" id="UP001225134"/>
    </source>
</evidence>
<organism evidence="9 10">
    <name type="scientific">Sneathia sanguinegens</name>
    <dbReference type="NCBI Taxonomy" id="40543"/>
    <lineage>
        <taxon>Bacteria</taxon>
        <taxon>Fusobacteriati</taxon>
        <taxon>Fusobacteriota</taxon>
        <taxon>Fusobacteriia</taxon>
        <taxon>Fusobacteriales</taxon>
        <taxon>Leptotrichiaceae</taxon>
        <taxon>Sneathia</taxon>
    </lineage>
</organism>
<evidence type="ECO:0000256" key="7">
    <source>
        <dbReference type="SAM" id="Phobius"/>
    </source>
</evidence>
<dbReference type="RefSeq" id="WP_285152367.1">
    <property type="nucleotide sequence ID" value="NZ_JASSPP010000001.1"/>
</dbReference>
<reference evidence="9 10" key="1">
    <citation type="submission" date="2023-06" db="EMBL/GenBank/DDBJ databases">
        <title>Antibody response to the Sneathia vaginalis cytopathogenic toxin A during pregnancy.</title>
        <authorList>
            <person name="Mccoy Z.T."/>
            <person name="Serrano M.G."/>
            <person name="Spaine K."/>
            <person name="Edwards D.J."/>
            <person name="Buck G.A."/>
            <person name="Jefferson K."/>
        </authorList>
    </citation>
    <scope>NUCLEOTIDE SEQUENCE [LARGE SCALE GENOMIC DNA]</scope>
    <source>
        <strain evidence="9 10">CCUG 42621</strain>
    </source>
</reference>
<name>A0ABT7HHC3_9FUSO</name>
<dbReference type="InterPro" id="IPR003706">
    <property type="entry name" value="CstA_N"/>
</dbReference>
<keyword evidence="5 7" id="KW-1133">Transmembrane helix</keyword>
<dbReference type="EMBL" id="JASSPP010000001">
    <property type="protein sequence ID" value="MDK9579931.1"/>
    <property type="molecule type" value="Genomic_DNA"/>
</dbReference>
<sequence>MYTFILSLVILILGYIFYGKYVDSVFGSDNSRKTPAISQPDGVDYVPLSTFKSLFIQFLNVVGTGPIFGAIAGVAFGPMAFVWIVLGCIFAGAVHDFFSGMLSVRSKGATVGEIVGENLGEFARQVMRVFSIILLVLVGVVFLTSPAQILTTLICGKMDNKIFNIFLVIIFLYYILATILPVDKLIGRLYPLFGLALFFMAVGISVSLIYMNLTGKYYTPEITELTKQINYNHKFTLFPFLFISIACGAISGFHATQSPIIARCIKTEADGRKVFYAAMIGEGIVATIWAAAAITLFGGTDHSLAAHLTGLAAAGKAPVVVNKVAKITLGSVGSVLAVLGVVAAPITSGDTAFRGARLAIADILKLDQKSIKNRYLIAIPLFIIGAILSQVDFNIIWRYFAWSNQTLAMIGLWSSSVWLMKRKKNYLITLIPAIFMTMVCITYIIIAPEGFVRFFSGASQTTILTVGAVIALIITIIGIVMFFKKKAEYNLNNGFIED</sequence>
<evidence type="ECO:0000256" key="6">
    <source>
        <dbReference type="ARBA" id="ARBA00023136"/>
    </source>
</evidence>
<comment type="caution">
    <text evidence="9">The sequence shown here is derived from an EMBL/GenBank/DDBJ whole genome shotgun (WGS) entry which is preliminary data.</text>
</comment>
<keyword evidence="3" id="KW-1003">Cell membrane</keyword>
<feature type="transmembrane region" description="Helical" evidence="7">
    <location>
        <begin position="231"/>
        <end position="253"/>
    </location>
</feature>
<feature type="transmembrane region" description="Helical" evidence="7">
    <location>
        <begin position="274"/>
        <end position="297"/>
    </location>
</feature>
<evidence type="ECO:0000313" key="9">
    <source>
        <dbReference type="EMBL" id="MDK9579931.1"/>
    </source>
</evidence>
<feature type="transmembrane region" description="Helical" evidence="7">
    <location>
        <begin position="458"/>
        <end position="483"/>
    </location>
</feature>
<proteinExistence type="inferred from homology"/>
<dbReference type="Proteomes" id="UP001225134">
    <property type="component" value="Unassembled WGS sequence"/>
</dbReference>
<feature type="transmembrane region" description="Helical" evidence="7">
    <location>
        <begin position="189"/>
        <end position="211"/>
    </location>
</feature>
<feature type="domain" description="CstA N-terminal" evidence="8">
    <location>
        <begin position="313"/>
        <end position="442"/>
    </location>
</feature>
<evidence type="ECO:0000256" key="2">
    <source>
        <dbReference type="ARBA" id="ARBA00007755"/>
    </source>
</evidence>
<feature type="transmembrane region" description="Helical" evidence="7">
    <location>
        <begin position="67"/>
        <end position="98"/>
    </location>
</feature>
<protein>
    <submittedName>
        <fullName evidence="9">Carbon starvation CstA family protein</fullName>
    </submittedName>
</protein>
<evidence type="ECO:0000256" key="5">
    <source>
        <dbReference type="ARBA" id="ARBA00022989"/>
    </source>
</evidence>
<feature type="transmembrane region" description="Helical" evidence="7">
    <location>
        <begin position="375"/>
        <end position="393"/>
    </location>
</feature>
<comment type="subcellular location">
    <subcellularLocation>
        <location evidence="1">Cell membrane</location>
        <topology evidence="1">Multi-pass membrane protein</topology>
    </subcellularLocation>
</comment>
<evidence type="ECO:0000256" key="4">
    <source>
        <dbReference type="ARBA" id="ARBA00022692"/>
    </source>
</evidence>
<evidence type="ECO:0000259" key="8">
    <source>
        <dbReference type="Pfam" id="PF02554"/>
    </source>
</evidence>
<keyword evidence="6 7" id="KW-0472">Membrane</keyword>
<feature type="transmembrane region" description="Helical" evidence="7">
    <location>
        <begin position="162"/>
        <end position="182"/>
    </location>
</feature>
<feature type="transmembrane region" description="Helical" evidence="7">
    <location>
        <begin position="399"/>
        <end position="419"/>
    </location>
</feature>
<feature type="domain" description="CstA N-terminal" evidence="8">
    <location>
        <begin position="166"/>
        <end position="308"/>
    </location>
</feature>
<feature type="transmembrane region" description="Helical" evidence="7">
    <location>
        <begin position="327"/>
        <end position="347"/>
    </location>
</feature>
<feature type="transmembrane region" description="Helical" evidence="7">
    <location>
        <begin position="129"/>
        <end position="150"/>
    </location>
</feature>
<dbReference type="PANTHER" id="PTHR30252:SF4">
    <property type="entry name" value="CARBON STARVATION"/>
    <property type="match status" value="1"/>
</dbReference>
<comment type="similarity">
    <text evidence="2">Belongs to the peptide transporter carbon starvation (CstA) (TC 2.A.114) family.</text>
</comment>
<dbReference type="InterPro" id="IPR051605">
    <property type="entry name" value="CstA"/>
</dbReference>
<feature type="transmembrane region" description="Helical" evidence="7">
    <location>
        <begin position="426"/>
        <end position="446"/>
    </location>
</feature>
<accession>A0ABT7HHC3</accession>
<dbReference type="PANTHER" id="PTHR30252">
    <property type="entry name" value="INNER MEMBRANE PEPTIDE TRANSPORTER"/>
    <property type="match status" value="1"/>
</dbReference>
<feature type="domain" description="CstA N-terminal" evidence="8">
    <location>
        <begin position="4"/>
        <end position="144"/>
    </location>
</feature>
<gene>
    <name evidence="9" type="ORF">QQA45_00075</name>
</gene>
<keyword evidence="4 7" id="KW-0812">Transmembrane</keyword>
<dbReference type="Pfam" id="PF02554">
    <property type="entry name" value="CstA"/>
    <property type="match status" value="3"/>
</dbReference>
<evidence type="ECO:0000256" key="3">
    <source>
        <dbReference type="ARBA" id="ARBA00022475"/>
    </source>
</evidence>
<evidence type="ECO:0000256" key="1">
    <source>
        <dbReference type="ARBA" id="ARBA00004651"/>
    </source>
</evidence>